<feature type="chain" id="PRO_5020357901" description="Peptidase A1 domain-containing protein" evidence="3">
    <location>
        <begin position="19"/>
        <end position="566"/>
    </location>
</feature>
<name>A0A4S4N0V3_9APHY</name>
<evidence type="ECO:0000256" key="1">
    <source>
        <dbReference type="ARBA" id="ARBA00007447"/>
    </source>
</evidence>
<dbReference type="InterPro" id="IPR001461">
    <property type="entry name" value="Aspartic_peptidase_A1"/>
</dbReference>
<dbReference type="PRINTS" id="PR00792">
    <property type="entry name" value="PEPSIN"/>
</dbReference>
<keyword evidence="3" id="KW-0732">Signal</keyword>
<evidence type="ECO:0000313" key="6">
    <source>
        <dbReference type="Proteomes" id="UP000308730"/>
    </source>
</evidence>
<dbReference type="PROSITE" id="PS51767">
    <property type="entry name" value="PEPTIDASE_A1"/>
    <property type="match status" value="1"/>
</dbReference>
<gene>
    <name evidence="5" type="ORF">EUX98_g1659</name>
</gene>
<dbReference type="InterPro" id="IPR034164">
    <property type="entry name" value="Pepsin-like_dom"/>
</dbReference>
<comment type="caution">
    <text evidence="5">The sequence shown here is derived from an EMBL/GenBank/DDBJ whole genome shotgun (WGS) entry which is preliminary data.</text>
</comment>
<dbReference type="CDD" id="cd05471">
    <property type="entry name" value="pepsin_like"/>
    <property type="match status" value="1"/>
</dbReference>
<dbReference type="PANTHER" id="PTHR47966">
    <property type="entry name" value="BETA-SITE APP-CLEAVING ENZYME, ISOFORM A-RELATED"/>
    <property type="match status" value="1"/>
</dbReference>
<evidence type="ECO:0000259" key="4">
    <source>
        <dbReference type="PROSITE" id="PS51767"/>
    </source>
</evidence>
<comment type="similarity">
    <text evidence="1">Belongs to the peptidase A1 family.</text>
</comment>
<sequence>MHASFIYIFVSLCGITNALRLPVHARRDVPAPAKRGIRTLMVQNQNGKGEDVTIDNAKDVVYATNITLGGVEFPIQLDTGSSDVWVQTPFALNVANQTNIPVNLTFGIGEANGLIGFTDMSLGDYDVPNQAFLNVSNATDFGAIFSNGIFGIMGLSFDQGSSVFDEMAVQTNTSVGRTFLSNVFAQNVSAPNMFSVLLGRTGDTDGNQEGIFTIAEYDPGFPNITSQPKLPRTPAQLHDLTTLPRWSIEMDGMKVNGKPFQFNTSSVAEASPGKTVVVLDTGFTFSQIPPAAVDFIYQSIPGFVLNTTTGVYTVPCDATTDLTFEFGGVEYPIDPLDIAVIHTSADNTTVCQNAFQTISLPPGDQGLDMILGVSFLKNAYVSFDFGDWTPQNTTGVPFIQMLPTTDAMKAKDTFKSIRDKQVCANDASIASAATGMTAGSLEVGHLPTTVQRVLPVPLRRRGVPQSSVHAQAIAHSVPHTDGRFRVIVSTHRVPIQLPFMPHGDFMSACVNRILDSHGPVILALLSGIAVLTLVSFVAAVVLAVRLWRRRHAGEGYEQIAIKDEEY</sequence>
<dbReference type="PANTHER" id="PTHR47966:SF57">
    <property type="entry name" value="PEPTIDASE A1 DOMAIN-CONTAINING PROTEIN"/>
    <property type="match status" value="1"/>
</dbReference>
<dbReference type="SUPFAM" id="SSF50630">
    <property type="entry name" value="Acid proteases"/>
    <property type="match status" value="1"/>
</dbReference>
<organism evidence="5 6">
    <name type="scientific">Antrodiella citrinella</name>
    <dbReference type="NCBI Taxonomy" id="2447956"/>
    <lineage>
        <taxon>Eukaryota</taxon>
        <taxon>Fungi</taxon>
        <taxon>Dikarya</taxon>
        <taxon>Basidiomycota</taxon>
        <taxon>Agaricomycotina</taxon>
        <taxon>Agaricomycetes</taxon>
        <taxon>Polyporales</taxon>
        <taxon>Steccherinaceae</taxon>
        <taxon>Antrodiella</taxon>
    </lineage>
</organism>
<proteinExistence type="inferred from homology"/>
<accession>A0A4S4N0V3</accession>
<dbReference type="InterPro" id="IPR021109">
    <property type="entry name" value="Peptidase_aspartic_dom_sf"/>
</dbReference>
<feature type="transmembrane region" description="Helical" evidence="2">
    <location>
        <begin position="520"/>
        <end position="544"/>
    </location>
</feature>
<evidence type="ECO:0000256" key="2">
    <source>
        <dbReference type="SAM" id="Phobius"/>
    </source>
</evidence>
<evidence type="ECO:0000256" key="3">
    <source>
        <dbReference type="SAM" id="SignalP"/>
    </source>
</evidence>
<dbReference type="InterPro" id="IPR033121">
    <property type="entry name" value="PEPTIDASE_A1"/>
</dbReference>
<dbReference type="OrthoDB" id="771136at2759"/>
<dbReference type="Gene3D" id="2.40.70.10">
    <property type="entry name" value="Acid Proteases"/>
    <property type="match status" value="2"/>
</dbReference>
<dbReference type="Pfam" id="PF00026">
    <property type="entry name" value="Asp"/>
    <property type="match status" value="1"/>
</dbReference>
<evidence type="ECO:0000313" key="5">
    <source>
        <dbReference type="EMBL" id="THH32514.1"/>
    </source>
</evidence>
<feature type="signal peptide" evidence="3">
    <location>
        <begin position="1"/>
        <end position="18"/>
    </location>
</feature>
<dbReference type="Proteomes" id="UP000308730">
    <property type="component" value="Unassembled WGS sequence"/>
</dbReference>
<reference evidence="5 6" key="1">
    <citation type="submission" date="2019-02" db="EMBL/GenBank/DDBJ databases">
        <title>Genome sequencing of the rare red list fungi Antrodiella citrinella (Flaviporus citrinellus).</title>
        <authorList>
            <person name="Buettner E."/>
            <person name="Kellner H."/>
        </authorList>
    </citation>
    <scope>NUCLEOTIDE SEQUENCE [LARGE SCALE GENOMIC DNA]</scope>
    <source>
        <strain evidence="5 6">DSM 108506</strain>
    </source>
</reference>
<dbReference type="AlphaFoldDB" id="A0A4S4N0V3"/>
<protein>
    <recommendedName>
        <fullName evidence="4">Peptidase A1 domain-containing protein</fullName>
    </recommendedName>
</protein>
<dbReference type="GO" id="GO:0006508">
    <property type="term" value="P:proteolysis"/>
    <property type="evidence" value="ECO:0007669"/>
    <property type="project" value="InterPro"/>
</dbReference>
<keyword evidence="6" id="KW-1185">Reference proteome</keyword>
<feature type="domain" description="Peptidase A1" evidence="4">
    <location>
        <begin position="62"/>
        <end position="397"/>
    </location>
</feature>
<dbReference type="EMBL" id="SGPM01000020">
    <property type="protein sequence ID" value="THH32514.1"/>
    <property type="molecule type" value="Genomic_DNA"/>
</dbReference>
<keyword evidence="2" id="KW-0812">Transmembrane</keyword>
<keyword evidence="2" id="KW-1133">Transmembrane helix</keyword>
<dbReference type="GO" id="GO:0004190">
    <property type="term" value="F:aspartic-type endopeptidase activity"/>
    <property type="evidence" value="ECO:0007669"/>
    <property type="project" value="InterPro"/>
</dbReference>
<keyword evidence="2" id="KW-0472">Membrane</keyword>